<dbReference type="EMBL" id="JBBNAE010000005">
    <property type="protein sequence ID" value="KAK9122661.1"/>
    <property type="molecule type" value="Genomic_DNA"/>
</dbReference>
<keyword evidence="2" id="KW-1185">Reference proteome</keyword>
<protein>
    <submittedName>
        <fullName evidence="1">Uncharacterized protein</fullName>
    </submittedName>
</protein>
<reference evidence="1 2" key="1">
    <citation type="submission" date="2024-01" db="EMBL/GenBank/DDBJ databases">
        <title>Genome assemblies of Stephania.</title>
        <authorList>
            <person name="Yang L."/>
        </authorList>
    </citation>
    <scope>NUCLEOTIDE SEQUENCE [LARGE SCALE GENOMIC DNA]</scope>
    <source>
        <strain evidence="1">QJT</strain>
        <tissue evidence="1">Leaf</tissue>
    </source>
</reference>
<dbReference type="AlphaFoldDB" id="A0AAP0IVP5"/>
<dbReference type="Proteomes" id="UP001417504">
    <property type="component" value="Unassembled WGS sequence"/>
</dbReference>
<proteinExistence type="predicted"/>
<sequence>MMKSLKETREDMKQLLKDLEKMIKQGWHKAKSIGKKKEEIHLGYRRTMF</sequence>
<evidence type="ECO:0000313" key="1">
    <source>
        <dbReference type="EMBL" id="KAK9122661.1"/>
    </source>
</evidence>
<gene>
    <name evidence="1" type="ORF">Sjap_012263</name>
</gene>
<name>A0AAP0IVP5_9MAGN</name>
<organism evidence="1 2">
    <name type="scientific">Stephania japonica</name>
    <dbReference type="NCBI Taxonomy" id="461633"/>
    <lineage>
        <taxon>Eukaryota</taxon>
        <taxon>Viridiplantae</taxon>
        <taxon>Streptophyta</taxon>
        <taxon>Embryophyta</taxon>
        <taxon>Tracheophyta</taxon>
        <taxon>Spermatophyta</taxon>
        <taxon>Magnoliopsida</taxon>
        <taxon>Ranunculales</taxon>
        <taxon>Menispermaceae</taxon>
        <taxon>Menispermoideae</taxon>
        <taxon>Cissampelideae</taxon>
        <taxon>Stephania</taxon>
    </lineage>
</organism>
<evidence type="ECO:0000313" key="2">
    <source>
        <dbReference type="Proteomes" id="UP001417504"/>
    </source>
</evidence>
<comment type="caution">
    <text evidence="1">The sequence shown here is derived from an EMBL/GenBank/DDBJ whole genome shotgun (WGS) entry which is preliminary data.</text>
</comment>
<accession>A0AAP0IVP5</accession>